<comment type="similarity">
    <text evidence="1">Belongs to the 'GDXG' lipolytic enzyme family.</text>
</comment>
<feature type="domain" description="Alpha/beta hydrolase fold-3" evidence="3">
    <location>
        <begin position="80"/>
        <end position="286"/>
    </location>
</feature>
<proteinExistence type="inferred from homology"/>
<dbReference type="GO" id="GO:0016787">
    <property type="term" value="F:hydrolase activity"/>
    <property type="evidence" value="ECO:0007669"/>
    <property type="project" value="UniProtKB-KW"/>
</dbReference>
<protein>
    <submittedName>
        <fullName evidence="4">Unannotated protein</fullName>
    </submittedName>
</protein>
<dbReference type="InterPro" id="IPR050300">
    <property type="entry name" value="GDXG_lipolytic_enzyme"/>
</dbReference>
<sequence>MTKVPKLDPQAQNLLAQMPVRRPRREGSIEEARAGLVAAAAAVFGPIEPVARVVDLAVRGHVTIPVRLYHPDPMSVLPAVVYAHGGGWVLGDLETHDRLCRALAGASGCAVIAIDYRRAPEHPFPAAWHDLQDVLREVAANPVTFGIDPARIALAGDSAGGQLVAATALWARDAGIAIRHVVLLLPDVDNHPERWPSHREFDERYGLYPDDQVWYYEQYFGPDWRSLEGSGVSPLHADLSGVASMTIVLAECDPVHDEGAAFARRLDEVAVPVEVLDYAGMFHPFILFRGLDATRRAERDVAAALRRHLLD</sequence>
<evidence type="ECO:0000313" key="4">
    <source>
        <dbReference type="EMBL" id="CAB4752153.1"/>
    </source>
</evidence>
<dbReference type="EMBL" id="CAEZYZ010000139">
    <property type="protein sequence ID" value="CAB4752153.1"/>
    <property type="molecule type" value="Genomic_DNA"/>
</dbReference>
<name>A0A6J6U0L3_9ZZZZ</name>
<dbReference type="InterPro" id="IPR013094">
    <property type="entry name" value="AB_hydrolase_3"/>
</dbReference>
<keyword evidence="2" id="KW-0378">Hydrolase</keyword>
<gene>
    <name evidence="4" type="ORF">UFOPK2810_00897</name>
</gene>
<accession>A0A6J6U0L3</accession>
<dbReference type="PANTHER" id="PTHR48081:SF8">
    <property type="entry name" value="ALPHA_BETA HYDROLASE FOLD-3 DOMAIN-CONTAINING PROTEIN-RELATED"/>
    <property type="match status" value="1"/>
</dbReference>
<dbReference type="AlphaFoldDB" id="A0A6J6U0L3"/>
<dbReference type="SUPFAM" id="SSF53474">
    <property type="entry name" value="alpha/beta-Hydrolases"/>
    <property type="match status" value="1"/>
</dbReference>
<dbReference type="PROSITE" id="PS01174">
    <property type="entry name" value="LIPASE_GDXG_SER"/>
    <property type="match status" value="1"/>
</dbReference>
<dbReference type="InterPro" id="IPR029058">
    <property type="entry name" value="AB_hydrolase_fold"/>
</dbReference>
<evidence type="ECO:0000256" key="1">
    <source>
        <dbReference type="ARBA" id="ARBA00010515"/>
    </source>
</evidence>
<organism evidence="4">
    <name type="scientific">freshwater metagenome</name>
    <dbReference type="NCBI Taxonomy" id="449393"/>
    <lineage>
        <taxon>unclassified sequences</taxon>
        <taxon>metagenomes</taxon>
        <taxon>ecological metagenomes</taxon>
    </lineage>
</organism>
<dbReference type="InterPro" id="IPR033140">
    <property type="entry name" value="Lipase_GDXG_put_SER_AS"/>
</dbReference>
<evidence type="ECO:0000259" key="3">
    <source>
        <dbReference type="Pfam" id="PF07859"/>
    </source>
</evidence>
<reference evidence="4" key="1">
    <citation type="submission" date="2020-05" db="EMBL/GenBank/DDBJ databases">
        <authorList>
            <person name="Chiriac C."/>
            <person name="Salcher M."/>
            <person name="Ghai R."/>
            <person name="Kavagutti S V."/>
        </authorList>
    </citation>
    <scope>NUCLEOTIDE SEQUENCE</scope>
</reference>
<dbReference type="Pfam" id="PF07859">
    <property type="entry name" value="Abhydrolase_3"/>
    <property type="match status" value="1"/>
</dbReference>
<dbReference type="PANTHER" id="PTHR48081">
    <property type="entry name" value="AB HYDROLASE SUPERFAMILY PROTEIN C4A8.06C"/>
    <property type="match status" value="1"/>
</dbReference>
<dbReference type="Gene3D" id="3.40.50.1820">
    <property type="entry name" value="alpha/beta hydrolase"/>
    <property type="match status" value="1"/>
</dbReference>
<evidence type="ECO:0000256" key="2">
    <source>
        <dbReference type="ARBA" id="ARBA00022801"/>
    </source>
</evidence>